<comment type="caution">
    <text evidence="3">The sequence shown here is derived from an EMBL/GenBank/DDBJ whole genome shotgun (WGS) entry which is preliminary data.</text>
</comment>
<sequence length="192" mass="21457">MKIKSGGFITWEEEDISAFYAAHAEGTRARLALDLLLFTGQRRSDVIGMGRQHVRDDILSIRQQKTGTSVSIPLHPYLKGTLDARPQDNLTYLLTQYGKPFQPESFTNWFRVCVREAGLREDLASGAMGLSPHGLRKACSRRLAQAGCTPHQIRAITGHKKLDEIVRYTEAVDQTRLAHEAMNSIAEHRAGT</sequence>
<dbReference type="Proteomes" id="UP001276564">
    <property type="component" value="Unassembled WGS sequence"/>
</dbReference>
<dbReference type="Gene3D" id="1.10.443.10">
    <property type="entry name" value="Intergrase catalytic core"/>
    <property type="match status" value="1"/>
</dbReference>
<accession>A0ABU5AFW4</accession>
<dbReference type="InterPro" id="IPR013762">
    <property type="entry name" value="Integrase-like_cat_sf"/>
</dbReference>
<feature type="domain" description="Tyr recombinase" evidence="2">
    <location>
        <begin position="4"/>
        <end position="182"/>
    </location>
</feature>
<proteinExistence type="predicted"/>
<reference evidence="3 4" key="1">
    <citation type="submission" date="2023-08" db="EMBL/GenBank/DDBJ databases">
        <title>Implementing the SeqCode for naming new Mesorhizobium species isolated from Vachellia karroo root nodules.</title>
        <authorList>
            <person name="Van Lill M."/>
        </authorList>
    </citation>
    <scope>NUCLEOTIDE SEQUENCE [LARGE SCALE GENOMIC DNA]</scope>
    <source>
        <strain evidence="3 4">VK4B</strain>
    </source>
</reference>
<dbReference type="Pfam" id="PF00589">
    <property type="entry name" value="Phage_integrase"/>
    <property type="match status" value="1"/>
</dbReference>
<keyword evidence="4" id="KW-1185">Reference proteome</keyword>
<evidence type="ECO:0000259" key="2">
    <source>
        <dbReference type="PROSITE" id="PS51898"/>
    </source>
</evidence>
<name>A0ABU5AFW4_9HYPH</name>
<gene>
    <name evidence="3" type="ORF">RFM23_00830</name>
</gene>
<keyword evidence="1" id="KW-0233">DNA recombination</keyword>
<evidence type="ECO:0000313" key="3">
    <source>
        <dbReference type="EMBL" id="MDX8536159.1"/>
    </source>
</evidence>
<protein>
    <submittedName>
        <fullName evidence="3">Tyrosine-type recombinase/integrase</fullName>
    </submittedName>
</protein>
<organism evidence="3 4">
    <name type="scientific">Mesorhizobium abyssinicae</name>
    <dbReference type="NCBI Taxonomy" id="1209958"/>
    <lineage>
        <taxon>Bacteria</taxon>
        <taxon>Pseudomonadati</taxon>
        <taxon>Pseudomonadota</taxon>
        <taxon>Alphaproteobacteria</taxon>
        <taxon>Hyphomicrobiales</taxon>
        <taxon>Phyllobacteriaceae</taxon>
        <taxon>Mesorhizobium</taxon>
    </lineage>
</organism>
<dbReference type="InterPro" id="IPR011010">
    <property type="entry name" value="DNA_brk_join_enz"/>
</dbReference>
<dbReference type="PROSITE" id="PS51898">
    <property type="entry name" value="TYR_RECOMBINASE"/>
    <property type="match status" value="1"/>
</dbReference>
<evidence type="ECO:0000256" key="1">
    <source>
        <dbReference type="ARBA" id="ARBA00023172"/>
    </source>
</evidence>
<evidence type="ECO:0000313" key="4">
    <source>
        <dbReference type="Proteomes" id="UP001276564"/>
    </source>
</evidence>
<dbReference type="SUPFAM" id="SSF56349">
    <property type="entry name" value="DNA breaking-rejoining enzymes"/>
    <property type="match status" value="1"/>
</dbReference>
<dbReference type="InterPro" id="IPR002104">
    <property type="entry name" value="Integrase_catalytic"/>
</dbReference>
<dbReference type="RefSeq" id="WP_320319449.1">
    <property type="nucleotide sequence ID" value="NZ_JAVIIP010000001.1"/>
</dbReference>
<dbReference type="EMBL" id="JAVIIP010000001">
    <property type="protein sequence ID" value="MDX8536159.1"/>
    <property type="molecule type" value="Genomic_DNA"/>
</dbReference>